<dbReference type="PANTHER" id="PTHR22950:SF343">
    <property type="entry name" value="AMINO ACID TRANSPORTER SKAT-1-RELATED"/>
    <property type="match status" value="1"/>
</dbReference>
<feature type="region of interest" description="Disordered" evidence="5">
    <location>
        <begin position="1"/>
        <end position="38"/>
    </location>
</feature>
<keyword evidence="2 6" id="KW-0812">Transmembrane</keyword>
<dbReference type="EMBL" id="LIAE01006680">
    <property type="protein sequence ID" value="PAV86341.1"/>
    <property type="molecule type" value="Genomic_DNA"/>
</dbReference>
<feature type="transmembrane region" description="Helical" evidence="6">
    <location>
        <begin position="46"/>
        <end position="68"/>
    </location>
</feature>
<dbReference type="GO" id="GO:0015179">
    <property type="term" value="F:L-amino acid transmembrane transporter activity"/>
    <property type="evidence" value="ECO:0007669"/>
    <property type="project" value="TreeGrafter"/>
</dbReference>
<dbReference type="Proteomes" id="UP000218231">
    <property type="component" value="Unassembled WGS sequence"/>
</dbReference>
<comment type="subcellular location">
    <subcellularLocation>
        <location evidence="1">Membrane</location>
        <topology evidence="1">Multi-pass membrane protein</topology>
    </subcellularLocation>
</comment>
<dbReference type="AlphaFoldDB" id="A0A2A2LJG7"/>
<keyword evidence="9" id="KW-1185">Reference proteome</keyword>
<evidence type="ECO:0000313" key="8">
    <source>
        <dbReference type="EMBL" id="PAV86341.1"/>
    </source>
</evidence>
<evidence type="ECO:0000256" key="1">
    <source>
        <dbReference type="ARBA" id="ARBA00004141"/>
    </source>
</evidence>
<feature type="transmembrane region" description="Helical" evidence="6">
    <location>
        <begin position="163"/>
        <end position="183"/>
    </location>
</feature>
<dbReference type="InterPro" id="IPR013057">
    <property type="entry name" value="AA_transpt_TM"/>
</dbReference>
<feature type="transmembrane region" description="Helical" evidence="6">
    <location>
        <begin position="332"/>
        <end position="350"/>
    </location>
</feature>
<feature type="transmembrane region" description="Helical" evidence="6">
    <location>
        <begin position="356"/>
        <end position="379"/>
    </location>
</feature>
<organism evidence="8 9">
    <name type="scientific">Diploscapter pachys</name>
    <dbReference type="NCBI Taxonomy" id="2018661"/>
    <lineage>
        <taxon>Eukaryota</taxon>
        <taxon>Metazoa</taxon>
        <taxon>Ecdysozoa</taxon>
        <taxon>Nematoda</taxon>
        <taxon>Chromadorea</taxon>
        <taxon>Rhabditida</taxon>
        <taxon>Rhabditina</taxon>
        <taxon>Rhabditomorpha</taxon>
        <taxon>Rhabditoidea</taxon>
        <taxon>Rhabditidae</taxon>
        <taxon>Diploscapter</taxon>
    </lineage>
</organism>
<evidence type="ECO:0000313" key="9">
    <source>
        <dbReference type="Proteomes" id="UP000218231"/>
    </source>
</evidence>
<name>A0A2A2LJG7_9BILA</name>
<feature type="transmembrane region" description="Helical" evidence="6">
    <location>
        <begin position="399"/>
        <end position="425"/>
    </location>
</feature>
<keyword evidence="3 6" id="KW-1133">Transmembrane helix</keyword>
<evidence type="ECO:0000256" key="2">
    <source>
        <dbReference type="ARBA" id="ARBA00022692"/>
    </source>
</evidence>
<dbReference type="STRING" id="2018661.A0A2A2LJG7"/>
<feature type="domain" description="Amino acid transporter transmembrane" evidence="7">
    <location>
        <begin position="163"/>
        <end position="413"/>
    </location>
</feature>
<feature type="transmembrane region" description="Helical" evidence="6">
    <location>
        <begin position="74"/>
        <end position="94"/>
    </location>
</feature>
<comment type="caution">
    <text evidence="8">The sequence shown here is derived from an EMBL/GenBank/DDBJ whole genome shotgun (WGS) entry which is preliminary data.</text>
</comment>
<dbReference type="PANTHER" id="PTHR22950">
    <property type="entry name" value="AMINO ACID TRANSPORTER"/>
    <property type="match status" value="1"/>
</dbReference>
<sequence>MASISPLDTAPVPNKQQLALESGKIEKPKNEKELPVPSRKHTISTFSGVITLSKAMVNAGVFSLPYAWKLGGLWVSFAASILIALINWYGDYILAKSAQYLSKKVGRSSLDYGHFAKKVCETSDIEFLRKHSHAMVFAVDMSILAYQLGMCSVAILFISDNMIVSFFAIVSTVFLFFGSFVIAQYTIRQPNHWSELPAYTDFKSTIMMMGILTYAFEGQTMVLPVENKLAKPENFLAPVGVLSITMVTCSSFMTFLGFIGYTAFAQHVGPTITINVPKDGFYTSVNICLMVQSLLGNGMAMYVIFDMFQNGFRTKFGKICPSFPIRVADKGFRVFWVLVTYLMVVLIPHLETMMSLVGVTAGTMCALIFPPLFEVIVFWTDWKDNLSTCHRMFKIIRNFTAMILGFAFIACGVYANMVTLIELFAKPHQSLTD</sequence>
<keyword evidence="4 6" id="KW-0472">Membrane</keyword>
<proteinExistence type="predicted"/>
<feature type="transmembrane region" description="Helical" evidence="6">
    <location>
        <begin position="281"/>
        <end position="305"/>
    </location>
</feature>
<gene>
    <name evidence="8" type="ORF">WR25_14659</name>
</gene>
<feature type="compositionally biased region" description="Basic and acidic residues" evidence="5">
    <location>
        <begin position="23"/>
        <end position="34"/>
    </location>
</feature>
<evidence type="ECO:0000256" key="4">
    <source>
        <dbReference type="ARBA" id="ARBA00023136"/>
    </source>
</evidence>
<protein>
    <recommendedName>
        <fullName evidence="7">Amino acid transporter transmembrane domain-containing protein</fullName>
    </recommendedName>
</protein>
<evidence type="ECO:0000256" key="6">
    <source>
        <dbReference type="SAM" id="Phobius"/>
    </source>
</evidence>
<accession>A0A2A2LJG7</accession>
<feature type="transmembrane region" description="Helical" evidence="6">
    <location>
        <begin position="134"/>
        <end position="157"/>
    </location>
</feature>
<dbReference type="Pfam" id="PF01490">
    <property type="entry name" value="Aa_trans"/>
    <property type="match status" value="1"/>
</dbReference>
<dbReference type="GO" id="GO:0005774">
    <property type="term" value="C:vacuolar membrane"/>
    <property type="evidence" value="ECO:0007669"/>
    <property type="project" value="TreeGrafter"/>
</dbReference>
<evidence type="ECO:0000259" key="7">
    <source>
        <dbReference type="Pfam" id="PF01490"/>
    </source>
</evidence>
<evidence type="ECO:0000256" key="5">
    <source>
        <dbReference type="SAM" id="MobiDB-lite"/>
    </source>
</evidence>
<reference evidence="8 9" key="1">
    <citation type="journal article" date="2017" name="Curr. Biol.">
        <title>Genome architecture and evolution of a unichromosomal asexual nematode.</title>
        <authorList>
            <person name="Fradin H."/>
            <person name="Zegar C."/>
            <person name="Gutwein M."/>
            <person name="Lucas J."/>
            <person name="Kovtun M."/>
            <person name="Corcoran D."/>
            <person name="Baugh L.R."/>
            <person name="Kiontke K."/>
            <person name="Gunsalus K."/>
            <person name="Fitch D.H."/>
            <person name="Piano F."/>
        </authorList>
    </citation>
    <scope>NUCLEOTIDE SEQUENCE [LARGE SCALE GENOMIC DNA]</scope>
    <source>
        <strain evidence="8">PF1309</strain>
    </source>
</reference>
<feature type="transmembrane region" description="Helical" evidence="6">
    <location>
        <begin position="235"/>
        <end position="261"/>
    </location>
</feature>
<evidence type="ECO:0000256" key="3">
    <source>
        <dbReference type="ARBA" id="ARBA00022989"/>
    </source>
</evidence>
<dbReference type="OrthoDB" id="10264777at2759"/>